<dbReference type="SUPFAM" id="SSF52172">
    <property type="entry name" value="CheY-like"/>
    <property type="match status" value="1"/>
</dbReference>
<dbReference type="KEGG" id="pace:A6070_05725"/>
<dbReference type="InterPro" id="IPR001789">
    <property type="entry name" value="Sig_transdc_resp-reg_receiver"/>
</dbReference>
<evidence type="ECO:0000256" key="3">
    <source>
        <dbReference type="PROSITE-ProRule" id="PRU00169"/>
    </source>
</evidence>
<dbReference type="SMART" id="SM00421">
    <property type="entry name" value="HTH_LUXR"/>
    <property type="match status" value="1"/>
</dbReference>
<evidence type="ECO:0000259" key="5">
    <source>
        <dbReference type="PROSITE" id="PS50110"/>
    </source>
</evidence>
<keyword evidence="1 3" id="KW-0597">Phosphoprotein</keyword>
<organism evidence="6 7">
    <name type="scientific">Syntrophotalea acetylenica</name>
    <name type="common">Pelobacter acetylenicus</name>
    <dbReference type="NCBI Taxonomy" id="29542"/>
    <lineage>
        <taxon>Bacteria</taxon>
        <taxon>Pseudomonadati</taxon>
        <taxon>Thermodesulfobacteriota</taxon>
        <taxon>Desulfuromonadia</taxon>
        <taxon>Desulfuromonadales</taxon>
        <taxon>Syntrophotaleaceae</taxon>
        <taxon>Syntrophotalea</taxon>
    </lineage>
</organism>
<keyword evidence="7" id="KW-1185">Reference proteome</keyword>
<dbReference type="PANTHER" id="PTHR43214">
    <property type="entry name" value="TWO-COMPONENT RESPONSE REGULATOR"/>
    <property type="match status" value="1"/>
</dbReference>
<reference evidence="6 7" key="1">
    <citation type="journal article" date="2017" name="Genome Announc.">
        <title>Complete Genome Sequences of Two Acetylene-Fermenting Pelobacter acetylenicus Strains.</title>
        <authorList>
            <person name="Sutton J.M."/>
            <person name="Baesman S.M."/>
            <person name="Fierst J.L."/>
            <person name="Poret-Peterson A.T."/>
            <person name="Oremland R.S."/>
            <person name="Dunlap D.S."/>
            <person name="Akob D.M."/>
        </authorList>
    </citation>
    <scope>NUCLEOTIDE SEQUENCE [LARGE SCALE GENOMIC DNA]</scope>
    <source>
        <strain evidence="6 7">DSM 3247</strain>
    </source>
</reference>
<dbReference type="RefSeq" id="WP_072287448.1">
    <property type="nucleotide sequence ID" value="NZ_CP015455.1"/>
</dbReference>
<dbReference type="PROSITE" id="PS50110">
    <property type="entry name" value="RESPONSE_REGULATORY"/>
    <property type="match status" value="1"/>
</dbReference>
<evidence type="ECO:0000256" key="1">
    <source>
        <dbReference type="ARBA" id="ARBA00022553"/>
    </source>
</evidence>
<dbReference type="PROSITE" id="PS50043">
    <property type="entry name" value="HTH_LUXR_2"/>
    <property type="match status" value="1"/>
</dbReference>
<dbReference type="GO" id="GO:0006355">
    <property type="term" value="P:regulation of DNA-templated transcription"/>
    <property type="evidence" value="ECO:0007669"/>
    <property type="project" value="InterPro"/>
</dbReference>
<dbReference type="InterPro" id="IPR016032">
    <property type="entry name" value="Sig_transdc_resp-reg_C-effctor"/>
</dbReference>
<feature type="modified residue" description="4-aspartylphosphate" evidence="3">
    <location>
        <position position="59"/>
    </location>
</feature>
<dbReference type="InterPro" id="IPR039420">
    <property type="entry name" value="WalR-like"/>
</dbReference>
<protein>
    <recommendedName>
        <fullName evidence="8">Stage 0 sporulation protein A homolog</fullName>
    </recommendedName>
</protein>
<dbReference type="CDD" id="cd17535">
    <property type="entry name" value="REC_NarL-like"/>
    <property type="match status" value="1"/>
</dbReference>
<gene>
    <name evidence="6" type="ORF">A7E75_11690</name>
</gene>
<feature type="domain" description="HTH luxR-type" evidence="4">
    <location>
        <begin position="149"/>
        <end position="214"/>
    </location>
</feature>
<dbReference type="PRINTS" id="PR00038">
    <property type="entry name" value="HTHLUXR"/>
</dbReference>
<dbReference type="PANTHER" id="PTHR43214:SF43">
    <property type="entry name" value="TWO-COMPONENT RESPONSE REGULATOR"/>
    <property type="match status" value="1"/>
</dbReference>
<evidence type="ECO:0000313" key="7">
    <source>
        <dbReference type="Proteomes" id="UP000182264"/>
    </source>
</evidence>
<keyword evidence="2" id="KW-0238">DNA-binding</keyword>
<dbReference type="STRING" id="29542.A6070_05725"/>
<sequence length="216" mass="24219">MSEERPVTVFIADDHPILRIGLSMYLESQKSIRIVGEADNGFDAVNAITQNPPDVVLMDIDMPGLSGIEAIRVLRKTLPDLKIIVLSTYTKKDYVQEAMSEGANGYVAKNTKIDELIKIIEDFASGRECMSPYLLNLAIKWRRPADGSDGDAEHNLTRTEIRVLKNIAEGKTNNEIAQIHFVSIETIKTHVQRIFKKLEVSNRMEAVAVARKKNII</sequence>
<name>A0A1L3GIU1_SYNAC</name>
<evidence type="ECO:0000256" key="2">
    <source>
        <dbReference type="ARBA" id="ARBA00023125"/>
    </source>
</evidence>
<dbReference type="InterPro" id="IPR058245">
    <property type="entry name" value="NreC/VraR/RcsB-like_REC"/>
</dbReference>
<accession>A0A1L3GIU1</accession>
<dbReference type="InterPro" id="IPR011006">
    <property type="entry name" value="CheY-like_superfamily"/>
</dbReference>
<feature type="domain" description="Response regulatory" evidence="5">
    <location>
        <begin position="8"/>
        <end position="124"/>
    </location>
</feature>
<dbReference type="EMBL" id="CP015518">
    <property type="protein sequence ID" value="APG25608.1"/>
    <property type="molecule type" value="Genomic_DNA"/>
</dbReference>
<dbReference type="Pfam" id="PF00072">
    <property type="entry name" value="Response_reg"/>
    <property type="match status" value="1"/>
</dbReference>
<evidence type="ECO:0008006" key="8">
    <source>
        <dbReference type="Google" id="ProtNLM"/>
    </source>
</evidence>
<dbReference type="InterPro" id="IPR000792">
    <property type="entry name" value="Tscrpt_reg_LuxR_C"/>
</dbReference>
<dbReference type="GO" id="GO:0003677">
    <property type="term" value="F:DNA binding"/>
    <property type="evidence" value="ECO:0007669"/>
    <property type="project" value="UniProtKB-KW"/>
</dbReference>
<dbReference type="Proteomes" id="UP000182264">
    <property type="component" value="Chromosome"/>
</dbReference>
<dbReference type="OrthoDB" id="9780312at2"/>
<dbReference type="SUPFAM" id="SSF46894">
    <property type="entry name" value="C-terminal effector domain of the bipartite response regulators"/>
    <property type="match status" value="1"/>
</dbReference>
<dbReference type="Pfam" id="PF00196">
    <property type="entry name" value="GerE"/>
    <property type="match status" value="1"/>
</dbReference>
<dbReference type="Gene3D" id="3.40.50.2300">
    <property type="match status" value="1"/>
</dbReference>
<proteinExistence type="predicted"/>
<evidence type="ECO:0000313" key="6">
    <source>
        <dbReference type="EMBL" id="APG25608.1"/>
    </source>
</evidence>
<evidence type="ECO:0000259" key="4">
    <source>
        <dbReference type="PROSITE" id="PS50043"/>
    </source>
</evidence>
<dbReference type="AlphaFoldDB" id="A0A1L3GIU1"/>
<dbReference type="GO" id="GO:0000160">
    <property type="term" value="P:phosphorelay signal transduction system"/>
    <property type="evidence" value="ECO:0007669"/>
    <property type="project" value="InterPro"/>
</dbReference>
<dbReference type="CDD" id="cd06170">
    <property type="entry name" value="LuxR_C_like"/>
    <property type="match status" value="1"/>
</dbReference>
<dbReference type="SMART" id="SM00448">
    <property type="entry name" value="REC"/>
    <property type="match status" value="1"/>
</dbReference>